<evidence type="ECO:0000256" key="1">
    <source>
        <dbReference type="SAM" id="MobiDB-lite"/>
    </source>
</evidence>
<dbReference type="Proteomes" id="UP001585080">
    <property type="component" value="Unassembled WGS sequence"/>
</dbReference>
<proteinExistence type="predicted"/>
<feature type="compositionally biased region" description="Basic and acidic residues" evidence="1">
    <location>
        <begin position="63"/>
        <end position="73"/>
    </location>
</feature>
<comment type="caution">
    <text evidence="2">The sequence shown here is derived from an EMBL/GenBank/DDBJ whole genome shotgun (WGS) entry which is preliminary data.</text>
</comment>
<protein>
    <submittedName>
        <fullName evidence="2">Uncharacterized protein</fullName>
    </submittedName>
</protein>
<evidence type="ECO:0000313" key="3">
    <source>
        <dbReference type="Proteomes" id="UP001585080"/>
    </source>
</evidence>
<sequence>MKCGHWIGPEHRHCHATNDVRPYLTGLRCPAHTPNALRGVPEVPPGPGMPAGAWTTPSPLSDSRVHDARDIASGKRRSNPNAYRAAQAAVDTHQKGTTR</sequence>
<reference evidence="2 3" key="1">
    <citation type="submission" date="2024-01" db="EMBL/GenBank/DDBJ databases">
        <title>Genome mining of biosynthetic gene clusters to explore secondary metabolites of Streptomyces sp.</title>
        <authorList>
            <person name="Baig A."/>
            <person name="Ajitkumar Shintre N."/>
            <person name="Kumar H."/>
            <person name="Anbarasu A."/>
            <person name="Ramaiah S."/>
        </authorList>
    </citation>
    <scope>NUCLEOTIDE SEQUENCE [LARGE SCALE GENOMIC DNA]</scope>
    <source>
        <strain evidence="2 3">A57</strain>
    </source>
</reference>
<dbReference type="EMBL" id="JAYMRP010000003">
    <property type="protein sequence ID" value="MFB8772141.1"/>
    <property type="molecule type" value="Genomic_DNA"/>
</dbReference>
<feature type="region of interest" description="Disordered" evidence="1">
    <location>
        <begin position="38"/>
        <end position="99"/>
    </location>
</feature>
<name>A0ABV5E5U3_9ACTN</name>
<dbReference type="RefSeq" id="WP_376731122.1">
    <property type="nucleotide sequence ID" value="NZ_JAYMRP010000003.1"/>
</dbReference>
<evidence type="ECO:0000313" key="2">
    <source>
        <dbReference type="EMBL" id="MFB8772141.1"/>
    </source>
</evidence>
<keyword evidence="3" id="KW-1185">Reference proteome</keyword>
<gene>
    <name evidence="2" type="ORF">VSS16_05250</name>
</gene>
<organism evidence="2 3">
    <name type="scientific">Streptomyces broussonetiae</name>
    <dbReference type="NCBI Taxonomy" id="2686304"/>
    <lineage>
        <taxon>Bacteria</taxon>
        <taxon>Bacillati</taxon>
        <taxon>Actinomycetota</taxon>
        <taxon>Actinomycetes</taxon>
        <taxon>Kitasatosporales</taxon>
        <taxon>Streptomycetaceae</taxon>
        <taxon>Streptomyces</taxon>
    </lineage>
</organism>
<accession>A0ABV5E5U3</accession>